<feature type="transmembrane region" description="Helical" evidence="1">
    <location>
        <begin position="234"/>
        <end position="252"/>
    </location>
</feature>
<feature type="transmembrane region" description="Helical" evidence="1">
    <location>
        <begin position="210"/>
        <end position="227"/>
    </location>
</feature>
<dbReference type="KEGG" id="psey:GU243_10820"/>
<accession>A0A6P1NII1</accession>
<keyword evidence="1" id="KW-0472">Membrane</keyword>
<feature type="transmembrane region" description="Helical" evidence="1">
    <location>
        <begin position="344"/>
        <end position="364"/>
    </location>
</feature>
<feature type="transmembrane region" description="Helical" evidence="1">
    <location>
        <begin position="135"/>
        <end position="155"/>
    </location>
</feature>
<dbReference type="AlphaFoldDB" id="A0A6P1NII1"/>
<evidence type="ECO:0008006" key="4">
    <source>
        <dbReference type="Google" id="ProtNLM"/>
    </source>
</evidence>
<dbReference type="Proteomes" id="UP000464186">
    <property type="component" value="Chromosome"/>
</dbReference>
<proteinExistence type="predicted"/>
<gene>
    <name evidence="2" type="ORF">GU243_10820</name>
</gene>
<organism evidence="2 3">
    <name type="scientific">Pseudarthrobacter psychrotolerans</name>
    <dbReference type="NCBI Taxonomy" id="2697569"/>
    <lineage>
        <taxon>Bacteria</taxon>
        <taxon>Bacillati</taxon>
        <taxon>Actinomycetota</taxon>
        <taxon>Actinomycetes</taxon>
        <taxon>Micrococcales</taxon>
        <taxon>Micrococcaceae</taxon>
        <taxon>Pseudarthrobacter</taxon>
    </lineage>
</organism>
<keyword evidence="1" id="KW-0812">Transmembrane</keyword>
<feature type="transmembrane region" description="Helical" evidence="1">
    <location>
        <begin position="69"/>
        <end position="91"/>
    </location>
</feature>
<feature type="transmembrane region" description="Helical" evidence="1">
    <location>
        <begin position="16"/>
        <end position="35"/>
    </location>
</feature>
<evidence type="ECO:0000256" key="1">
    <source>
        <dbReference type="SAM" id="Phobius"/>
    </source>
</evidence>
<feature type="transmembrane region" description="Helical" evidence="1">
    <location>
        <begin position="185"/>
        <end position="204"/>
    </location>
</feature>
<keyword evidence="1" id="KW-1133">Transmembrane helix</keyword>
<feature type="transmembrane region" description="Helical" evidence="1">
    <location>
        <begin position="97"/>
        <end position="115"/>
    </location>
</feature>
<evidence type="ECO:0000313" key="2">
    <source>
        <dbReference type="EMBL" id="QHK20146.1"/>
    </source>
</evidence>
<sequence length="445" mass="47429">MKSGESSPVPGNDAAHIAYLFLSAWLLIGIGLNFLGSDFAAAGISIAGMAHSATGFVAHGGRRISAAGVYMFGTGLFGFFSGLYVIVDPIFGDVPHLLTAVNILYFGQILAYYLVWKPTDRIAPPISRQVDPRTVAWGQSMGFLLMAGSIGLNILGIEDPMLDAAAFSGIILFAVAAFRGPGRKALFAYIVTGLGVVGYSTYVFQGFGRLTLGALGVAVVATFAHRWRGRLMKIAMVVVLGPALMLLAQNRADFSASRNPASSENGLESVVGPIYRFSQLIGLDAVGDFAYTWGSSFVTSALAFVPRQVWPEKPIGFGAELAELFSPELNGTGHSDAALFAGEWLFNFSLVGVLAAIPVVAWAVNWMDSKWISVISAPMIDRRELLAAVAFTIAAAGLLDLAWGGSFAYSARAETRLLIVLALFILFAWRRREAKSVTLPVKVSV</sequence>
<feature type="transmembrane region" description="Helical" evidence="1">
    <location>
        <begin position="385"/>
        <end position="403"/>
    </location>
</feature>
<feature type="transmembrane region" description="Helical" evidence="1">
    <location>
        <begin position="161"/>
        <end position="178"/>
    </location>
</feature>
<dbReference type="EMBL" id="CP047898">
    <property type="protein sequence ID" value="QHK20146.1"/>
    <property type="molecule type" value="Genomic_DNA"/>
</dbReference>
<name>A0A6P1NII1_9MICC</name>
<protein>
    <recommendedName>
        <fullName evidence="4">Oligosaccharide repeat unit polymerase</fullName>
    </recommendedName>
</protein>
<feature type="transmembrane region" description="Helical" evidence="1">
    <location>
        <begin position="409"/>
        <end position="429"/>
    </location>
</feature>
<keyword evidence="3" id="KW-1185">Reference proteome</keyword>
<evidence type="ECO:0000313" key="3">
    <source>
        <dbReference type="Proteomes" id="UP000464186"/>
    </source>
</evidence>
<reference evidence="2 3" key="1">
    <citation type="submission" date="2020-01" db="EMBL/GenBank/DDBJ databases">
        <title>Pseudarthrobacter psychrotolerans sp. nov., isolated from antarctic soil.</title>
        <authorList>
            <person name="Shin Y."/>
            <person name="Park W."/>
        </authorList>
    </citation>
    <scope>NUCLEOTIDE SEQUENCE [LARGE SCALE GENOMIC DNA]</scope>
    <source>
        <strain evidence="2 3">YJ56</strain>
    </source>
</reference>